<dbReference type="CDD" id="cd13136">
    <property type="entry name" value="MATE_DinF_like"/>
    <property type="match status" value="1"/>
</dbReference>
<dbReference type="InterPro" id="IPR044644">
    <property type="entry name" value="DinF-like"/>
</dbReference>
<dbReference type="Pfam" id="PF01554">
    <property type="entry name" value="MatE"/>
    <property type="match status" value="2"/>
</dbReference>
<keyword evidence="3" id="KW-0813">Transport</keyword>
<feature type="transmembrane region" description="Helical" evidence="7">
    <location>
        <begin position="16"/>
        <end position="39"/>
    </location>
</feature>
<feature type="transmembrane region" description="Helical" evidence="7">
    <location>
        <begin position="388"/>
        <end position="406"/>
    </location>
</feature>
<dbReference type="PANTHER" id="PTHR43298">
    <property type="entry name" value="MULTIDRUG RESISTANCE PROTEIN NORM-RELATED"/>
    <property type="match status" value="1"/>
</dbReference>
<gene>
    <name evidence="8" type="ORF">MNBD_ALPHA06-2058</name>
</gene>
<feature type="transmembrane region" description="Helical" evidence="7">
    <location>
        <begin position="354"/>
        <end position="376"/>
    </location>
</feature>
<dbReference type="AlphaFoldDB" id="A0A3B0RD33"/>
<feature type="transmembrane region" description="Helical" evidence="7">
    <location>
        <begin position="318"/>
        <end position="342"/>
    </location>
</feature>
<dbReference type="InterPro" id="IPR002528">
    <property type="entry name" value="MATE_fam"/>
</dbReference>
<evidence type="ECO:0000256" key="5">
    <source>
        <dbReference type="ARBA" id="ARBA00022989"/>
    </source>
</evidence>
<keyword evidence="6 7" id="KW-0472">Membrane</keyword>
<dbReference type="EMBL" id="UOEE01000118">
    <property type="protein sequence ID" value="VAV90980.1"/>
    <property type="molecule type" value="Genomic_DNA"/>
</dbReference>
<evidence type="ECO:0000256" key="7">
    <source>
        <dbReference type="SAM" id="Phobius"/>
    </source>
</evidence>
<comment type="similarity">
    <text evidence="2">Belongs to the multi antimicrobial extrusion (MATE) (TC 2.A.66.1) family.</text>
</comment>
<feature type="transmembrane region" description="Helical" evidence="7">
    <location>
        <begin position="242"/>
        <end position="261"/>
    </location>
</feature>
<evidence type="ECO:0000256" key="2">
    <source>
        <dbReference type="ARBA" id="ARBA00010199"/>
    </source>
</evidence>
<dbReference type="GO" id="GO:0015297">
    <property type="term" value="F:antiporter activity"/>
    <property type="evidence" value="ECO:0007669"/>
    <property type="project" value="InterPro"/>
</dbReference>
<dbReference type="GO" id="GO:0042910">
    <property type="term" value="F:xenobiotic transmembrane transporter activity"/>
    <property type="evidence" value="ECO:0007669"/>
    <property type="project" value="InterPro"/>
</dbReference>
<sequence>MSELALSRRQVWSKSWPLIFANGLVPLVGVVDTAVIGLSGNSTQLAGVALGSAVFAIFIWSTYPLRQSTTGLVAQAIGAGNVFESHLVLLRSILLGLCIGALVFLFKQPLSDLAFELLSGSDNAEKSGRQYVAWRFFGTPAAIALFAVTGWMIGAGMARLAMLVQLVLAGTNAALDVWFVIGLGWGPSGVAAGTSIAEWLALALGVWLVLRHVRRTELVAFRMDQVFHLSAFLQLLAVNRDLFIRSLSMVFGFTWFINSGARQGDAILAGNQILLQFITVWAFVLDAFAFTAEAETGRAKGRNSVADLMRAVRFTSEFAVAAALICGGITFVFAPMILPVMIRDPAALQAALEFVPWCAMVPVIGVVAWQLDGIFVGATRSQAMRNSAIVSLLIYLAADFLLAPIFGNTGVWAAFLLYYLARGATLSLAWPALKRAVQSG</sequence>
<proteinExistence type="inferred from homology"/>
<evidence type="ECO:0000256" key="4">
    <source>
        <dbReference type="ARBA" id="ARBA00022692"/>
    </source>
</evidence>
<reference evidence="8" key="1">
    <citation type="submission" date="2018-06" db="EMBL/GenBank/DDBJ databases">
        <authorList>
            <person name="Zhirakovskaya E."/>
        </authorList>
    </citation>
    <scope>NUCLEOTIDE SEQUENCE</scope>
</reference>
<accession>A0A3B0RD33</accession>
<evidence type="ECO:0000256" key="1">
    <source>
        <dbReference type="ARBA" id="ARBA00004141"/>
    </source>
</evidence>
<keyword evidence="4 7" id="KW-0812">Transmembrane</keyword>
<feature type="transmembrane region" description="Helical" evidence="7">
    <location>
        <begin position="191"/>
        <end position="210"/>
    </location>
</feature>
<evidence type="ECO:0000256" key="3">
    <source>
        <dbReference type="ARBA" id="ARBA00022448"/>
    </source>
</evidence>
<evidence type="ECO:0008006" key="9">
    <source>
        <dbReference type="Google" id="ProtNLM"/>
    </source>
</evidence>
<comment type="subcellular location">
    <subcellularLocation>
        <location evidence="1">Membrane</location>
        <topology evidence="1">Multi-pass membrane protein</topology>
    </subcellularLocation>
</comment>
<dbReference type="PANTHER" id="PTHR43298:SF2">
    <property type="entry name" value="FMN_FAD EXPORTER YEEO-RELATED"/>
    <property type="match status" value="1"/>
</dbReference>
<evidence type="ECO:0000256" key="6">
    <source>
        <dbReference type="ARBA" id="ARBA00023136"/>
    </source>
</evidence>
<feature type="transmembrane region" description="Helical" evidence="7">
    <location>
        <begin position="45"/>
        <end position="65"/>
    </location>
</feature>
<feature type="transmembrane region" description="Helical" evidence="7">
    <location>
        <begin position="160"/>
        <end position="185"/>
    </location>
</feature>
<dbReference type="GO" id="GO:0005886">
    <property type="term" value="C:plasma membrane"/>
    <property type="evidence" value="ECO:0007669"/>
    <property type="project" value="TreeGrafter"/>
</dbReference>
<keyword evidence="5 7" id="KW-1133">Transmembrane helix</keyword>
<feature type="transmembrane region" description="Helical" evidence="7">
    <location>
        <begin position="273"/>
        <end position="292"/>
    </location>
</feature>
<feature type="transmembrane region" description="Helical" evidence="7">
    <location>
        <begin position="86"/>
        <end position="106"/>
    </location>
</feature>
<organism evidence="8">
    <name type="scientific">hydrothermal vent metagenome</name>
    <dbReference type="NCBI Taxonomy" id="652676"/>
    <lineage>
        <taxon>unclassified sequences</taxon>
        <taxon>metagenomes</taxon>
        <taxon>ecological metagenomes</taxon>
    </lineage>
</organism>
<protein>
    <recommendedName>
        <fullName evidence="9">DNA-damage-inducible protein F</fullName>
    </recommendedName>
</protein>
<feature type="transmembrane region" description="Helical" evidence="7">
    <location>
        <begin position="412"/>
        <end position="433"/>
    </location>
</feature>
<dbReference type="NCBIfam" id="TIGR00797">
    <property type="entry name" value="matE"/>
    <property type="match status" value="1"/>
</dbReference>
<feature type="transmembrane region" description="Helical" evidence="7">
    <location>
        <begin position="132"/>
        <end position="153"/>
    </location>
</feature>
<evidence type="ECO:0000313" key="8">
    <source>
        <dbReference type="EMBL" id="VAV90980.1"/>
    </source>
</evidence>
<dbReference type="InterPro" id="IPR050222">
    <property type="entry name" value="MATE_MdtK"/>
</dbReference>
<name>A0A3B0RD33_9ZZZZ</name>